<evidence type="ECO:0000256" key="5">
    <source>
        <dbReference type="ARBA" id="ARBA00022989"/>
    </source>
</evidence>
<dbReference type="InterPro" id="IPR002010">
    <property type="entry name" value="T3SS_IM_R"/>
</dbReference>
<keyword evidence="9" id="KW-1185">Reference proteome</keyword>
<dbReference type="PRINTS" id="PR00953">
    <property type="entry name" value="TYPE3IMRPROT"/>
</dbReference>
<organism evidence="8 9">
    <name type="scientific">Andreprevotia lacus DSM 23236</name>
    <dbReference type="NCBI Taxonomy" id="1121001"/>
    <lineage>
        <taxon>Bacteria</taxon>
        <taxon>Pseudomonadati</taxon>
        <taxon>Pseudomonadota</taxon>
        <taxon>Betaproteobacteria</taxon>
        <taxon>Neisseriales</taxon>
        <taxon>Chitinibacteraceae</taxon>
        <taxon>Andreprevotia</taxon>
    </lineage>
</organism>
<dbReference type="PANTHER" id="PTHR30065:SF1">
    <property type="entry name" value="SURFACE PRESENTATION OF ANTIGENS PROTEIN SPAR"/>
    <property type="match status" value="1"/>
</dbReference>
<evidence type="ECO:0000313" key="8">
    <source>
        <dbReference type="EMBL" id="SMC27707.1"/>
    </source>
</evidence>
<keyword evidence="8" id="KW-0966">Cell projection</keyword>
<dbReference type="OrthoDB" id="8808595at2"/>
<dbReference type="GO" id="GO:0005886">
    <property type="term" value="C:plasma membrane"/>
    <property type="evidence" value="ECO:0007669"/>
    <property type="project" value="UniProtKB-SubCell"/>
</dbReference>
<dbReference type="Pfam" id="PF01311">
    <property type="entry name" value="Bac_export_1"/>
    <property type="match status" value="1"/>
</dbReference>
<dbReference type="STRING" id="1121001.SAMN02745857_02950"/>
<dbReference type="RefSeq" id="WP_084091578.1">
    <property type="nucleotide sequence ID" value="NZ_FWXD01000018.1"/>
</dbReference>
<proteinExistence type="inferred from homology"/>
<feature type="transmembrane region" description="Helical" evidence="7">
    <location>
        <begin position="190"/>
        <end position="208"/>
    </location>
</feature>
<evidence type="ECO:0000256" key="3">
    <source>
        <dbReference type="ARBA" id="ARBA00022475"/>
    </source>
</evidence>
<accession>A0A1W1XUY8</accession>
<reference evidence="8 9" key="1">
    <citation type="submission" date="2017-04" db="EMBL/GenBank/DDBJ databases">
        <authorList>
            <person name="Afonso C.L."/>
            <person name="Miller P.J."/>
            <person name="Scott M.A."/>
            <person name="Spackman E."/>
            <person name="Goraichik I."/>
            <person name="Dimitrov K.M."/>
            <person name="Suarez D.L."/>
            <person name="Swayne D.E."/>
        </authorList>
    </citation>
    <scope>NUCLEOTIDE SEQUENCE [LARGE SCALE GENOMIC DNA]</scope>
    <source>
        <strain evidence="8 9">DSM 23236</strain>
    </source>
</reference>
<feature type="transmembrane region" description="Helical" evidence="7">
    <location>
        <begin position="82"/>
        <end position="107"/>
    </location>
</feature>
<dbReference type="EMBL" id="FWXD01000018">
    <property type="protein sequence ID" value="SMC27707.1"/>
    <property type="molecule type" value="Genomic_DNA"/>
</dbReference>
<keyword evidence="3" id="KW-1003">Cell membrane</keyword>
<feature type="transmembrane region" description="Helical" evidence="7">
    <location>
        <begin position="16"/>
        <end position="38"/>
    </location>
</feature>
<feature type="transmembrane region" description="Helical" evidence="7">
    <location>
        <begin position="215"/>
        <end position="237"/>
    </location>
</feature>
<dbReference type="Proteomes" id="UP000192761">
    <property type="component" value="Unassembled WGS sequence"/>
</dbReference>
<name>A0A1W1XUY8_9NEIS</name>
<evidence type="ECO:0000256" key="1">
    <source>
        <dbReference type="ARBA" id="ARBA00004651"/>
    </source>
</evidence>
<keyword evidence="6 7" id="KW-0472">Membrane</keyword>
<keyword evidence="8" id="KW-0282">Flagellum</keyword>
<protein>
    <submittedName>
        <fullName evidence="8">Flagellar biosynthetic protein FliR</fullName>
    </submittedName>
</protein>
<feature type="transmembrane region" description="Helical" evidence="7">
    <location>
        <begin position="45"/>
        <end position="62"/>
    </location>
</feature>
<dbReference type="PANTHER" id="PTHR30065">
    <property type="entry name" value="FLAGELLAR BIOSYNTHETIC PROTEIN FLIR"/>
    <property type="match status" value="1"/>
</dbReference>
<evidence type="ECO:0000256" key="6">
    <source>
        <dbReference type="ARBA" id="ARBA00023136"/>
    </source>
</evidence>
<gene>
    <name evidence="8" type="ORF">SAMN02745857_02950</name>
</gene>
<comment type="similarity">
    <text evidence="2">Belongs to the FliR/MopE/SpaR family.</text>
</comment>
<sequence>MADMLGLALRYDTARLVATLLCATRLAAAISLTPVLAGVAMPTRLRAMLVLALAFCMAGWQGPLPAQPHDVFGLAGMMLAEVLFGAALAFGVFTAFGAFSLAGHLLDFQIGFNLGALFDPVTRRQSPVLARLFDLFAVVAFFLADLHHMLLRGFAATLEVVPLGTFRPMQLSPTVLVEQLGSMFVYGLKLAAPVMVCLLLVELGMAVLSRNIPQLNVFVISMPLKVLIGLSMLAFSLRYLGPVVAKSLNAMFPFWERVLAA</sequence>
<dbReference type="GO" id="GO:0006605">
    <property type="term" value="P:protein targeting"/>
    <property type="evidence" value="ECO:0007669"/>
    <property type="project" value="InterPro"/>
</dbReference>
<keyword evidence="8" id="KW-0969">Cilium</keyword>
<evidence type="ECO:0000256" key="4">
    <source>
        <dbReference type="ARBA" id="ARBA00022692"/>
    </source>
</evidence>
<keyword evidence="5 7" id="KW-1133">Transmembrane helix</keyword>
<dbReference type="AlphaFoldDB" id="A0A1W1XUY8"/>
<keyword evidence="4 7" id="KW-0812">Transmembrane</keyword>
<comment type="subcellular location">
    <subcellularLocation>
        <location evidence="1">Cell membrane</location>
        <topology evidence="1">Multi-pass membrane protein</topology>
    </subcellularLocation>
</comment>
<evidence type="ECO:0000313" key="9">
    <source>
        <dbReference type="Proteomes" id="UP000192761"/>
    </source>
</evidence>
<feature type="transmembrane region" description="Helical" evidence="7">
    <location>
        <begin position="128"/>
        <end position="144"/>
    </location>
</feature>
<evidence type="ECO:0000256" key="7">
    <source>
        <dbReference type="SAM" id="Phobius"/>
    </source>
</evidence>
<evidence type="ECO:0000256" key="2">
    <source>
        <dbReference type="ARBA" id="ARBA00009772"/>
    </source>
</evidence>